<proteinExistence type="predicted"/>
<feature type="non-terminal residue" evidence="1">
    <location>
        <position position="1"/>
    </location>
</feature>
<gene>
    <name evidence="1" type="ORF">F5144DRAFT_493815</name>
</gene>
<organism evidence="1 2">
    <name type="scientific">Chaetomium tenue</name>
    <dbReference type="NCBI Taxonomy" id="1854479"/>
    <lineage>
        <taxon>Eukaryota</taxon>
        <taxon>Fungi</taxon>
        <taxon>Dikarya</taxon>
        <taxon>Ascomycota</taxon>
        <taxon>Pezizomycotina</taxon>
        <taxon>Sordariomycetes</taxon>
        <taxon>Sordariomycetidae</taxon>
        <taxon>Sordariales</taxon>
        <taxon>Chaetomiaceae</taxon>
        <taxon>Chaetomium</taxon>
    </lineage>
</organism>
<keyword evidence="2" id="KW-1185">Reference proteome</keyword>
<protein>
    <submittedName>
        <fullName evidence="1">Uncharacterized protein</fullName>
    </submittedName>
</protein>
<dbReference type="EMBL" id="JAGIZQ010000005">
    <property type="protein sequence ID" value="KAH6628778.1"/>
    <property type="molecule type" value="Genomic_DNA"/>
</dbReference>
<accession>A0ACB7P4V8</accession>
<dbReference type="Proteomes" id="UP000724584">
    <property type="component" value="Unassembled WGS sequence"/>
</dbReference>
<reference evidence="1 2" key="1">
    <citation type="journal article" date="2021" name="Nat. Commun.">
        <title>Genetic determinants of endophytism in the Arabidopsis root mycobiome.</title>
        <authorList>
            <person name="Mesny F."/>
            <person name="Miyauchi S."/>
            <person name="Thiergart T."/>
            <person name="Pickel B."/>
            <person name="Atanasova L."/>
            <person name="Karlsson M."/>
            <person name="Huettel B."/>
            <person name="Barry K.W."/>
            <person name="Haridas S."/>
            <person name="Chen C."/>
            <person name="Bauer D."/>
            <person name="Andreopoulos W."/>
            <person name="Pangilinan J."/>
            <person name="LaButti K."/>
            <person name="Riley R."/>
            <person name="Lipzen A."/>
            <person name="Clum A."/>
            <person name="Drula E."/>
            <person name="Henrissat B."/>
            <person name="Kohler A."/>
            <person name="Grigoriev I.V."/>
            <person name="Martin F.M."/>
            <person name="Hacquard S."/>
        </authorList>
    </citation>
    <scope>NUCLEOTIDE SEQUENCE [LARGE SCALE GENOMIC DNA]</scope>
    <source>
        <strain evidence="1 2">MPI-SDFR-AT-0079</strain>
    </source>
</reference>
<name>A0ACB7P4V8_9PEZI</name>
<comment type="caution">
    <text evidence="1">The sequence shown here is derived from an EMBL/GenBank/DDBJ whole genome shotgun (WGS) entry which is preliminary data.</text>
</comment>
<sequence>FKLRVHATQIWGSMGLGIFSLIAATERFAQHCTPFRCKLRAFWGGRVVATGMNQTTCSIKRRGHIPYRVLSSRSITPTDWRWMAA</sequence>
<evidence type="ECO:0000313" key="1">
    <source>
        <dbReference type="EMBL" id="KAH6628778.1"/>
    </source>
</evidence>
<evidence type="ECO:0000313" key="2">
    <source>
        <dbReference type="Proteomes" id="UP000724584"/>
    </source>
</evidence>